<accession>A0A2T1DY00</accession>
<evidence type="ECO:0000313" key="1">
    <source>
        <dbReference type="EMBL" id="PSB25378.1"/>
    </source>
</evidence>
<comment type="caution">
    <text evidence="1">The sequence shown here is derived from an EMBL/GenBank/DDBJ whole genome shotgun (WGS) entry which is preliminary data.</text>
</comment>
<proteinExistence type="predicted"/>
<gene>
    <name evidence="1" type="ORF">C7B82_23910</name>
</gene>
<sequence length="62" mass="6803">MMTEPSLTETQRLERLEQQVAAITVRLAQLESAQAPVVADMTKSLFAAAEGATQNESLNHFQ</sequence>
<dbReference type="EMBL" id="PVWK01000126">
    <property type="protein sequence ID" value="PSB25378.1"/>
    <property type="molecule type" value="Genomic_DNA"/>
</dbReference>
<dbReference type="AlphaFoldDB" id="A0A2T1DY00"/>
<reference evidence="1 2" key="2">
    <citation type="submission" date="2018-03" db="EMBL/GenBank/DDBJ databases">
        <title>The ancient ancestry and fast evolution of plastids.</title>
        <authorList>
            <person name="Moore K.R."/>
            <person name="Magnabosco C."/>
            <person name="Momper L."/>
            <person name="Gold D.A."/>
            <person name="Bosak T."/>
            <person name="Fournier G.P."/>
        </authorList>
    </citation>
    <scope>NUCLEOTIDE SEQUENCE [LARGE SCALE GENOMIC DNA]</scope>
    <source>
        <strain evidence="1 2">ULC18</strain>
    </source>
</reference>
<evidence type="ECO:0000313" key="2">
    <source>
        <dbReference type="Proteomes" id="UP000239576"/>
    </source>
</evidence>
<name>A0A2T1DY00_9CYAN</name>
<organism evidence="1 2">
    <name type="scientific">Stenomitos frigidus ULC18</name>
    <dbReference type="NCBI Taxonomy" id="2107698"/>
    <lineage>
        <taxon>Bacteria</taxon>
        <taxon>Bacillati</taxon>
        <taxon>Cyanobacteriota</taxon>
        <taxon>Cyanophyceae</taxon>
        <taxon>Leptolyngbyales</taxon>
        <taxon>Leptolyngbyaceae</taxon>
        <taxon>Stenomitos</taxon>
    </lineage>
</organism>
<reference evidence="2" key="1">
    <citation type="submission" date="2018-02" db="EMBL/GenBank/DDBJ databases">
        <authorList>
            <person name="Moore K."/>
            <person name="Momper L."/>
        </authorList>
    </citation>
    <scope>NUCLEOTIDE SEQUENCE [LARGE SCALE GENOMIC DNA]</scope>
    <source>
        <strain evidence="2">ULC18</strain>
    </source>
</reference>
<keyword evidence="2" id="KW-1185">Reference proteome</keyword>
<protein>
    <submittedName>
        <fullName evidence="1">Uncharacterized protein</fullName>
    </submittedName>
</protein>
<dbReference type="Proteomes" id="UP000239576">
    <property type="component" value="Unassembled WGS sequence"/>
</dbReference>